<comment type="caution">
    <text evidence="2">The sequence shown here is derived from an EMBL/GenBank/DDBJ whole genome shotgun (WGS) entry which is preliminary data.</text>
</comment>
<dbReference type="AlphaFoldDB" id="A0A5C6WZV0"/>
<evidence type="ECO:0000256" key="1">
    <source>
        <dbReference type="SAM" id="MobiDB-lite"/>
    </source>
</evidence>
<dbReference type="Proteomes" id="UP000321046">
    <property type="component" value="Unassembled WGS sequence"/>
</dbReference>
<organism evidence="2 3">
    <name type="scientific">Lujinxingia vulgaris</name>
    <dbReference type="NCBI Taxonomy" id="2600176"/>
    <lineage>
        <taxon>Bacteria</taxon>
        <taxon>Deltaproteobacteria</taxon>
        <taxon>Bradymonadales</taxon>
        <taxon>Lujinxingiaceae</taxon>
        <taxon>Lujinxingia</taxon>
    </lineage>
</organism>
<feature type="compositionally biased region" description="Basic and acidic residues" evidence="1">
    <location>
        <begin position="47"/>
        <end position="56"/>
    </location>
</feature>
<accession>A0A5C6WZV0</accession>
<feature type="region of interest" description="Disordered" evidence="1">
    <location>
        <begin position="22"/>
        <end position="56"/>
    </location>
</feature>
<evidence type="ECO:0000313" key="2">
    <source>
        <dbReference type="EMBL" id="TXD34310.1"/>
    </source>
</evidence>
<sequence>MFHGCFSVEVARFGGWEVGTVRGDPGLGEGNPGLGEGNRGLGGNDRGLGEGDPRLGRGEWVQMGALLGVNATREPSESRCFASNVGRWIHQGLHGTGR</sequence>
<feature type="compositionally biased region" description="Gly residues" evidence="1">
    <location>
        <begin position="25"/>
        <end position="46"/>
    </location>
</feature>
<reference evidence="2 3" key="1">
    <citation type="submission" date="2019-08" db="EMBL/GenBank/DDBJ databases">
        <title>Bradymonadales sp. TMQ2.</title>
        <authorList>
            <person name="Liang Q."/>
        </authorList>
    </citation>
    <scope>NUCLEOTIDE SEQUENCE [LARGE SCALE GENOMIC DNA]</scope>
    <source>
        <strain evidence="2 3">TMQ2</strain>
    </source>
</reference>
<dbReference type="EMBL" id="VOSL01000055">
    <property type="protein sequence ID" value="TXD34310.1"/>
    <property type="molecule type" value="Genomic_DNA"/>
</dbReference>
<evidence type="ECO:0000313" key="3">
    <source>
        <dbReference type="Proteomes" id="UP000321046"/>
    </source>
</evidence>
<gene>
    <name evidence="2" type="ORF">FRC96_14000</name>
</gene>
<proteinExistence type="predicted"/>
<name>A0A5C6WZV0_9DELT</name>
<protein>
    <submittedName>
        <fullName evidence="2">Uncharacterized protein</fullName>
    </submittedName>
</protein>